<dbReference type="Proteomes" id="UP001190700">
    <property type="component" value="Unassembled WGS sequence"/>
</dbReference>
<dbReference type="Pfam" id="PF05116">
    <property type="entry name" value="S6PP"/>
    <property type="match status" value="1"/>
</dbReference>
<dbReference type="PANTHER" id="PTHR46521:SF4">
    <property type="entry name" value="SUCROSE-PHOSPHATASE 2-RELATED"/>
    <property type="match status" value="1"/>
</dbReference>
<dbReference type="InterPro" id="IPR006380">
    <property type="entry name" value="SPP-like_dom"/>
</dbReference>
<dbReference type="GO" id="GO:0016787">
    <property type="term" value="F:hydrolase activity"/>
    <property type="evidence" value="ECO:0007669"/>
    <property type="project" value="UniProtKB-KW"/>
</dbReference>
<keyword evidence="2" id="KW-0472">Membrane</keyword>
<proteinExistence type="predicted"/>
<dbReference type="EMBL" id="LGRX02000841">
    <property type="protein sequence ID" value="KAK3287452.1"/>
    <property type="molecule type" value="Genomic_DNA"/>
</dbReference>
<dbReference type="SUPFAM" id="SSF56784">
    <property type="entry name" value="HAD-like"/>
    <property type="match status" value="1"/>
</dbReference>
<evidence type="ECO:0000256" key="2">
    <source>
        <dbReference type="SAM" id="Phobius"/>
    </source>
</evidence>
<sequence length="368" mass="41653">MLTRRDKQWRSTSGLVAESISYATKCWARIRKERSSVIYLRYIRVCFVFYALFRSLETGNQILPKILRFTGRATLKYKMLKFTTALASTFVVAGAGAAIILSKRLRRQAKQYGRKILPAVKRGSAPDFVLCLDLDETLCGRSVEAYKSLVAERNFIMIQPQIFVPAEGQSVYWFESGSNEPTEDLQWEEIIKQEWNVEIVRKVFKDFADRHQHMVHPMPRGASTGEKYRESRVIDTRENAEYAVEQLQEMLSHTSVNAQVFCCGGAHIINHMYWVGAVPRNAGKGQALSYILNTLGTDASKAMVAGDSGNDLTMFRVSGVKGTIVRNAQSELVDYYSDKVAHKEAKTLLFSSQCRADAIIEGMEYFGF</sequence>
<accession>A0AAE0GZY8</accession>
<keyword evidence="2" id="KW-1133">Transmembrane helix</keyword>
<evidence type="ECO:0000259" key="3">
    <source>
        <dbReference type="Pfam" id="PF05116"/>
    </source>
</evidence>
<feature type="transmembrane region" description="Helical" evidence="2">
    <location>
        <begin position="82"/>
        <end position="101"/>
    </location>
</feature>
<dbReference type="InterPro" id="IPR023214">
    <property type="entry name" value="HAD_sf"/>
</dbReference>
<dbReference type="PANTHER" id="PTHR46521">
    <property type="entry name" value="SUCROSE-PHOSPHATASE 2-RELATED"/>
    <property type="match status" value="1"/>
</dbReference>
<name>A0AAE0GZY8_9CHLO</name>
<dbReference type="InterPro" id="IPR051518">
    <property type="entry name" value="Sucrose_Phosphatase"/>
</dbReference>
<gene>
    <name evidence="4" type="ORF">CYMTET_5036</name>
</gene>
<comment type="caution">
    <text evidence="4">The sequence shown here is derived from an EMBL/GenBank/DDBJ whole genome shotgun (WGS) entry which is preliminary data.</text>
</comment>
<keyword evidence="1" id="KW-0378">Hydrolase</keyword>
<protein>
    <recommendedName>
        <fullName evidence="3">Sucrose phosphatase-like domain-containing protein</fullName>
    </recommendedName>
</protein>
<evidence type="ECO:0000256" key="1">
    <source>
        <dbReference type="ARBA" id="ARBA00022801"/>
    </source>
</evidence>
<dbReference type="Gene3D" id="3.40.50.1000">
    <property type="entry name" value="HAD superfamily/HAD-like"/>
    <property type="match status" value="1"/>
</dbReference>
<evidence type="ECO:0000313" key="5">
    <source>
        <dbReference type="Proteomes" id="UP001190700"/>
    </source>
</evidence>
<feature type="domain" description="Sucrose phosphatase-like" evidence="3">
    <location>
        <begin position="139"/>
        <end position="367"/>
    </location>
</feature>
<organism evidence="4 5">
    <name type="scientific">Cymbomonas tetramitiformis</name>
    <dbReference type="NCBI Taxonomy" id="36881"/>
    <lineage>
        <taxon>Eukaryota</taxon>
        <taxon>Viridiplantae</taxon>
        <taxon>Chlorophyta</taxon>
        <taxon>Pyramimonadophyceae</taxon>
        <taxon>Pyramimonadales</taxon>
        <taxon>Pyramimonadaceae</taxon>
        <taxon>Cymbomonas</taxon>
    </lineage>
</organism>
<evidence type="ECO:0000313" key="4">
    <source>
        <dbReference type="EMBL" id="KAK3287452.1"/>
    </source>
</evidence>
<dbReference type="Gene3D" id="3.90.1070.10">
    <property type="match status" value="1"/>
</dbReference>
<dbReference type="InterPro" id="IPR036412">
    <property type="entry name" value="HAD-like_sf"/>
</dbReference>
<keyword evidence="5" id="KW-1185">Reference proteome</keyword>
<keyword evidence="2" id="KW-0812">Transmembrane</keyword>
<dbReference type="AlphaFoldDB" id="A0AAE0GZY8"/>
<reference evidence="4 5" key="1">
    <citation type="journal article" date="2015" name="Genome Biol. Evol.">
        <title>Comparative Genomics of a Bacterivorous Green Alga Reveals Evolutionary Causalities and Consequences of Phago-Mixotrophic Mode of Nutrition.</title>
        <authorList>
            <person name="Burns J.A."/>
            <person name="Paasch A."/>
            <person name="Narechania A."/>
            <person name="Kim E."/>
        </authorList>
    </citation>
    <scope>NUCLEOTIDE SEQUENCE [LARGE SCALE GENOMIC DNA]</scope>
    <source>
        <strain evidence="4 5">PLY_AMNH</strain>
    </source>
</reference>